<sequence>MQSPMAGGATVQSPMAMSSHAPGTPASLGSQTPRLGHGRTMTPQTSMSSSTAPYLTPAAFPAPPPQPQPPPPGPKMGPPGPVMNSSHPNSSFSLLSTQMQPSTSHALAAQFPPGSALSRLHQYAEGLSAGPDRHTAEYWRSFVNEFYLPTGHMHLVLWNPTSREQKGFDVPASVVSRWLQTNYVSGVRSTQLHLENPREYVSGLSTFPMPPRSSRFVHSVPSANVTHLLETTRATMSMHFDNGWQVQMLGLVRVAFVPATKVAQSPSLLLSTTATRLETQLRIESFDFLVQSHTSLLPSHSVLRSEIEQPIPLHVVKAILAANGLSTSNPVLPSHSHKLAENGAPAKAATASDGSSSSSNTSSSGNGNGNGNGGDRRDDGKKEGDGGAKDRGSEADKGKKETSDKEKGSTSGEEGKGAGAFSVKVDRLSVPDSPVNEYGITLRAMRCLEITESVCQLRDLMDFSMRDRASQQLGPIDALKRLALQYKDLQSRQVAPLAGVNNMNAAGQAGASTATTGAGQGIGAGQQQQQGLSSRVNGDQPGNLGAEESKSGGGAGGVKRSPAPTAMSSPNKKAR</sequence>
<dbReference type="InterPro" id="IPR029005">
    <property type="entry name" value="LIM-bd/SEUSS"/>
</dbReference>
<dbReference type="PANTHER" id="PTHR10378">
    <property type="entry name" value="LIM DOMAIN-BINDING PROTEIN"/>
    <property type="match status" value="1"/>
</dbReference>
<dbReference type="Proteomes" id="UP000245768">
    <property type="component" value="Unassembled WGS sequence"/>
</dbReference>
<dbReference type="GeneID" id="37043726"/>
<keyword evidence="3" id="KW-1185">Reference proteome</keyword>
<protein>
    <submittedName>
        <fullName evidence="2">Uncharacterized protein</fullName>
    </submittedName>
</protein>
<dbReference type="AlphaFoldDB" id="A0A316YN02"/>
<accession>A0A316YN02</accession>
<feature type="compositionally biased region" description="Low complexity" evidence="1">
    <location>
        <begin position="84"/>
        <end position="96"/>
    </location>
</feature>
<reference evidence="2 3" key="1">
    <citation type="journal article" date="2018" name="Mol. Biol. Evol.">
        <title>Broad Genomic Sampling Reveals a Smut Pathogenic Ancestry of the Fungal Clade Ustilaginomycotina.</title>
        <authorList>
            <person name="Kijpornyongpan T."/>
            <person name="Mondo S.J."/>
            <person name="Barry K."/>
            <person name="Sandor L."/>
            <person name="Lee J."/>
            <person name="Lipzen A."/>
            <person name="Pangilinan J."/>
            <person name="LaButti K."/>
            <person name="Hainaut M."/>
            <person name="Henrissat B."/>
            <person name="Grigoriev I.V."/>
            <person name="Spatafora J.W."/>
            <person name="Aime M.C."/>
        </authorList>
    </citation>
    <scope>NUCLEOTIDE SEQUENCE [LARGE SCALE GENOMIC DNA]</scope>
    <source>
        <strain evidence="2 3">MCA 4198</strain>
    </source>
</reference>
<feature type="region of interest" description="Disordered" evidence="1">
    <location>
        <begin position="510"/>
        <end position="575"/>
    </location>
</feature>
<organism evidence="2 3">
    <name type="scientific">Acaromyces ingoldii</name>
    <dbReference type="NCBI Taxonomy" id="215250"/>
    <lineage>
        <taxon>Eukaryota</taxon>
        <taxon>Fungi</taxon>
        <taxon>Dikarya</taxon>
        <taxon>Basidiomycota</taxon>
        <taxon>Ustilaginomycotina</taxon>
        <taxon>Exobasidiomycetes</taxon>
        <taxon>Exobasidiales</taxon>
        <taxon>Cryptobasidiaceae</taxon>
        <taxon>Acaromyces</taxon>
    </lineage>
</organism>
<proteinExistence type="predicted"/>
<dbReference type="STRING" id="215250.A0A316YN02"/>
<dbReference type="RefSeq" id="XP_025377945.1">
    <property type="nucleotide sequence ID" value="XM_025521810.1"/>
</dbReference>
<dbReference type="OrthoDB" id="774557at2759"/>
<feature type="compositionally biased region" description="Low complexity" evidence="1">
    <location>
        <begin position="40"/>
        <end position="51"/>
    </location>
</feature>
<dbReference type="Pfam" id="PF01803">
    <property type="entry name" value="LIM_bind"/>
    <property type="match status" value="1"/>
</dbReference>
<evidence type="ECO:0000313" key="3">
    <source>
        <dbReference type="Proteomes" id="UP000245768"/>
    </source>
</evidence>
<feature type="compositionally biased region" description="Basic and acidic residues" evidence="1">
    <location>
        <begin position="374"/>
        <end position="416"/>
    </location>
</feature>
<feature type="compositionally biased region" description="Pro residues" evidence="1">
    <location>
        <begin position="60"/>
        <end position="81"/>
    </location>
</feature>
<name>A0A316YN02_9BASI</name>
<gene>
    <name evidence="2" type="ORF">FA10DRAFT_267188</name>
</gene>
<dbReference type="EMBL" id="KZ819636">
    <property type="protein sequence ID" value="PWN90747.1"/>
    <property type="molecule type" value="Genomic_DNA"/>
</dbReference>
<feature type="compositionally biased region" description="Polar residues" evidence="1">
    <location>
        <begin position="566"/>
        <end position="575"/>
    </location>
</feature>
<evidence type="ECO:0000313" key="2">
    <source>
        <dbReference type="EMBL" id="PWN90747.1"/>
    </source>
</evidence>
<feature type="region of interest" description="Disordered" evidence="1">
    <location>
        <begin position="1"/>
        <end position="109"/>
    </location>
</feature>
<evidence type="ECO:0000256" key="1">
    <source>
        <dbReference type="SAM" id="MobiDB-lite"/>
    </source>
</evidence>
<feature type="compositionally biased region" description="Low complexity" evidence="1">
    <location>
        <begin position="346"/>
        <end position="365"/>
    </location>
</feature>
<dbReference type="InParanoid" id="A0A316YN02"/>
<feature type="region of interest" description="Disordered" evidence="1">
    <location>
        <begin position="332"/>
        <end position="418"/>
    </location>
</feature>